<feature type="transmembrane region" description="Helical" evidence="1">
    <location>
        <begin position="87"/>
        <end position="108"/>
    </location>
</feature>
<feature type="transmembrane region" description="Helical" evidence="1">
    <location>
        <begin position="274"/>
        <end position="293"/>
    </location>
</feature>
<dbReference type="PANTHER" id="PTHR23028">
    <property type="entry name" value="ACETYLTRANSFERASE"/>
    <property type="match status" value="1"/>
</dbReference>
<feature type="transmembrane region" description="Helical" evidence="1">
    <location>
        <begin position="178"/>
        <end position="200"/>
    </location>
</feature>
<feature type="transmembrane region" description="Helical" evidence="1">
    <location>
        <begin position="245"/>
        <end position="268"/>
    </location>
</feature>
<sequence length="385" mass="44797">MKVYFKNLDGIRFIAALLVILHHAQFFKAHHQVGQLSFLNEAFVSTGRIGVNLFFVLSGFLISYLLMSENAQTGTINFKNFYFRRILRIWPLYLAYGISLTLIAPYLFNMMGIPTAEDSRTIFTNLIFLLLFAVNIQLAFFPYNKGILEITWSVCIEEQFYLLWPLLLLLFRKRLKSLFMVLITIGFTSKLLCLILPYFFDVKAEYLLETSYLLLFDKLELFGTGMFAAYILFHRERYLGFLSKGFTKPIQIAMLLLTVLVIFSVLKIPVVSKYYFDHFIHAALFGYLMLAAVSENSLLNLEYPIMKTLGKISYGIYMFHTPVCQLLIIVFIKIFGAGRSLIIYDLLYPIACVVVTCIIAYFSYEWYEKRFLRIKSKYAVVHTRI</sequence>
<keyword evidence="4" id="KW-1185">Reference proteome</keyword>
<protein>
    <submittedName>
        <fullName evidence="3">Acyltransferase</fullName>
        <ecNumber evidence="3">2.3.-.-</ecNumber>
    </submittedName>
</protein>
<organism evidence="3 4">
    <name type="scientific">Chitinophaga defluvii</name>
    <dbReference type="NCBI Taxonomy" id="3163343"/>
    <lineage>
        <taxon>Bacteria</taxon>
        <taxon>Pseudomonadati</taxon>
        <taxon>Bacteroidota</taxon>
        <taxon>Chitinophagia</taxon>
        <taxon>Chitinophagales</taxon>
        <taxon>Chitinophagaceae</taxon>
        <taxon>Chitinophaga</taxon>
    </lineage>
</organism>
<dbReference type="PANTHER" id="PTHR23028:SF53">
    <property type="entry name" value="ACYL_TRANSF_3 DOMAIN-CONTAINING PROTEIN"/>
    <property type="match status" value="1"/>
</dbReference>
<evidence type="ECO:0000256" key="1">
    <source>
        <dbReference type="SAM" id="Phobius"/>
    </source>
</evidence>
<keyword evidence="1" id="KW-0472">Membrane</keyword>
<feature type="transmembrane region" description="Helical" evidence="1">
    <location>
        <begin position="45"/>
        <end position="66"/>
    </location>
</feature>
<gene>
    <name evidence="3" type="ORF">ABR189_08540</name>
</gene>
<dbReference type="EMBL" id="JBEXAC010000001">
    <property type="protein sequence ID" value="MET6997415.1"/>
    <property type="molecule type" value="Genomic_DNA"/>
</dbReference>
<feature type="transmembrane region" description="Helical" evidence="1">
    <location>
        <begin position="314"/>
        <end position="334"/>
    </location>
</feature>
<evidence type="ECO:0000313" key="3">
    <source>
        <dbReference type="EMBL" id="MET6997415.1"/>
    </source>
</evidence>
<dbReference type="RefSeq" id="WP_354660053.1">
    <property type="nucleotide sequence ID" value="NZ_JBEXAC010000001.1"/>
</dbReference>
<dbReference type="Pfam" id="PF01757">
    <property type="entry name" value="Acyl_transf_3"/>
    <property type="match status" value="1"/>
</dbReference>
<reference evidence="3 4" key="1">
    <citation type="submission" date="2024-06" db="EMBL/GenBank/DDBJ databases">
        <title>Chitinophaga defluvii sp. nov., isolated from municipal sewage.</title>
        <authorList>
            <person name="Zhang L."/>
        </authorList>
    </citation>
    <scope>NUCLEOTIDE SEQUENCE [LARGE SCALE GENOMIC DNA]</scope>
    <source>
        <strain evidence="3 4">H8</strain>
    </source>
</reference>
<dbReference type="InterPro" id="IPR002656">
    <property type="entry name" value="Acyl_transf_3_dom"/>
</dbReference>
<dbReference type="Proteomes" id="UP001549749">
    <property type="component" value="Unassembled WGS sequence"/>
</dbReference>
<dbReference type="EC" id="2.3.-.-" evidence="3"/>
<keyword evidence="3" id="KW-0808">Transferase</keyword>
<keyword evidence="1" id="KW-1133">Transmembrane helix</keyword>
<feature type="transmembrane region" description="Helical" evidence="1">
    <location>
        <begin position="212"/>
        <end position="233"/>
    </location>
</feature>
<keyword evidence="1" id="KW-0812">Transmembrane</keyword>
<evidence type="ECO:0000259" key="2">
    <source>
        <dbReference type="Pfam" id="PF01757"/>
    </source>
</evidence>
<dbReference type="InterPro" id="IPR050879">
    <property type="entry name" value="Acyltransferase_3"/>
</dbReference>
<keyword evidence="3" id="KW-0012">Acyltransferase</keyword>
<feature type="transmembrane region" description="Helical" evidence="1">
    <location>
        <begin position="120"/>
        <end position="141"/>
    </location>
</feature>
<feature type="transmembrane region" description="Helical" evidence="1">
    <location>
        <begin position="346"/>
        <end position="367"/>
    </location>
</feature>
<evidence type="ECO:0000313" key="4">
    <source>
        <dbReference type="Proteomes" id="UP001549749"/>
    </source>
</evidence>
<name>A0ABV2T4X9_9BACT</name>
<comment type="caution">
    <text evidence="3">The sequence shown here is derived from an EMBL/GenBank/DDBJ whole genome shotgun (WGS) entry which is preliminary data.</text>
</comment>
<feature type="domain" description="Acyltransferase 3" evidence="2">
    <location>
        <begin position="6"/>
        <end position="361"/>
    </location>
</feature>
<dbReference type="GO" id="GO:0016746">
    <property type="term" value="F:acyltransferase activity"/>
    <property type="evidence" value="ECO:0007669"/>
    <property type="project" value="UniProtKB-KW"/>
</dbReference>
<accession>A0ABV2T4X9</accession>
<proteinExistence type="predicted"/>